<dbReference type="Gene3D" id="1.25.40.10">
    <property type="entry name" value="Tetratricopeptide repeat domain"/>
    <property type="match status" value="2"/>
</dbReference>
<dbReference type="InterPro" id="IPR046960">
    <property type="entry name" value="PPR_At4g14850-like_plant"/>
</dbReference>
<feature type="non-terminal residue" evidence="3">
    <location>
        <position position="223"/>
    </location>
</feature>
<dbReference type="Pfam" id="PF01535">
    <property type="entry name" value="PPR"/>
    <property type="match status" value="2"/>
</dbReference>
<feature type="repeat" description="PPR" evidence="2">
    <location>
        <begin position="150"/>
        <end position="180"/>
    </location>
</feature>
<dbReference type="EMBL" id="GL377750">
    <property type="protein sequence ID" value="EFJ04794.1"/>
    <property type="molecule type" value="Genomic_DNA"/>
</dbReference>
<dbReference type="GO" id="GO:0009451">
    <property type="term" value="P:RNA modification"/>
    <property type="evidence" value="ECO:0007669"/>
    <property type="project" value="InterPro"/>
</dbReference>
<feature type="repeat" description="PPR" evidence="2">
    <location>
        <begin position="89"/>
        <end position="123"/>
    </location>
</feature>
<dbReference type="STRING" id="88036.D8TEX1"/>
<dbReference type="Proteomes" id="UP000001514">
    <property type="component" value="Unassembled WGS sequence"/>
</dbReference>
<dbReference type="PROSITE" id="PS51375">
    <property type="entry name" value="PPR"/>
    <property type="match status" value="3"/>
</dbReference>
<dbReference type="PANTHER" id="PTHR47926">
    <property type="entry name" value="PENTATRICOPEPTIDE REPEAT-CONTAINING PROTEIN"/>
    <property type="match status" value="1"/>
</dbReference>
<accession>D8TEX1</accession>
<feature type="repeat" description="PPR" evidence="2">
    <location>
        <begin position="181"/>
        <end position="215"/>
    </location>
</feature>
<dbReference type="PANTHER" id="PTHR47926:SF382">
    <property type="entry name" value="PENTACOTRIPEPTIDE-REPEAT REGION OF PRORP DOMAIN-CONTAINING PROTEIN"/>
    <property type="match status" value="1"/>
</dbReference>
<dbReference type="eggNOG" id="KOG4197">
    <property type="taxonomic scope" value="Eukaryota"/>
</dbReference>
<organism evidence="4">
    <name type="scientific">Selaginella moellendorffii</name>
    <name type="common">Spikemoss</name>
    <dbReference type="NCBI Taxonomy" id="88036"/>
    <lineage>
        <taxon>Eukaryota</taxon>
        <taxon>Viridiplantae</taxon>
        <taxon>Streptophyta</taxon>
        <taxon>Embryophyta</taxon>
        <taxon>Tracheophyta</taxon>
        <taxon>Lycopodiopsida</taxon>
        <taxon>Selaginellales</taxon>
        <taxon>Selaginellaceae</taxon>
        <taxon>Selaginella</taxon>
    </lineage>
</organism>
<sequence length="223" mass="24321">MVAAAAHSGDLDEIAQIFERMPMRDSFSWNAMVAAFAQAGHLHDVSLASGVFSRMPMREILSWNAMIAAYGRIDAGAAKNIFDQALERDIIAWNTLLRVCARFGLLDSAREAMEKMPLWDPVSCTTILAAHTQRGVLADAKKIFDAVPRNLFSWNAMLACYLQNREVGTAMGILAEMPEKDVITWNTMIAGLAANGHLADAKAIFESMASRDATSWGSIVAAL</sequence>
<evidence type="ECO:0000313" key="4">
    <source>
        <dbReference type="Proteomes" id="UP000001514"/>
    </source>
</evidence>
<dbReference type="InterPro" id="IPR011990">
    <property type="entry name" value="TPR-like_helical_dom_sf"/>
</dbReference>
<dbReference type="NCBIfam" id="TIGR00756">
    <property type="entry name" value="PPR"/>
    <property type="match status" value="2"/>
</dbReference>
<evidence type="ECO:0000256" key="2">
    <source>
        <dbReference type="PROSITE-ProRule" id="PRU00708"/>
    </source>
</evidence>
<dbReference type="InterPro" id="IPR002885">
    <property type="entry name" value="PPR_rpt"/>
</dbReference>
<dbReference type="HOGENOM" id="CLU_002706_5_0_1"/>
<name>D8TEX1_SELML</name>
<dbReference type="Gramene" id="EFJ04794">
    <property type="protein sequence ID" value="EFJ04794"/>
    <property type="gene ID" value="SELMODRAFT_138235"/>
</dbReference>
<evidence type="ECO:0000256" key="1">
    <source>
        <dbReference type="ARBA" id="ARBA00022737"/>
    </source>
</evidence>
<keyword evidence="1" id="KW-0677">Repeat</keyword>
<dbReference type="KEGG" id="smo:SELMODRAFT_138235"/>
<proteinExistence type="predicted"/>
<dbReference type="Pfam" id="PF12854">
    <property type="entry name" value="PPR_1"/>
    <property type="match status" value="1"/>
</dbReference>
<evidence type="ECO:0008006" key="5">
    <source>
        <dbReference type="Google" id="ProtNLM"/>
    </source>
</evidence>
<keyword evidence="4" id="KW-1185">Reference proteome</keyword>
<dbReference type="GO" id="GO:0003723">
    <property type="term" value="F:RNA binding"/>
    <property type="evidence" value="ECO:0007669"/>
    <property type="project" value="InterPro"/>
</dbReference>
<evidence type="ECO:0000313" key="3">
    <source>
        <dbReference type="EMBL" id="EFJ04794.1"/>
    </source>
</evidence>
<dbReference type="InParanoid" id="D8TEX1"/>
<protein>
    <recommendedName>
        <fullName evidence="5">Pentacotripeptide-repeat region of PRORP domain-containing protein</fullName>
    </recommendedName>
</protein>
<reference evidence="3 4" key="1">
    <citation type="journal article" date="2011" name="Science">
        <title>The Selaginella genome identifies genetic changes associated with the evolution of vascular plants.</title>
        <authorList>
            <person name="Banks J.A."/>
            <person name="Nishiyama T."/>
            <person name="Hasebe M."/>
            <person name="Bowman J.L."/>
            <person name="Gribskov M."/>
            <person name="dePamphilis C."/>
            <person name="Albert V.A."/>
            <person name="Aono N."/>
            <person name="Aoyama T."/>
            <person name="Ambrose B.A."/>
            <person name="Ashton N.W."/>
            <person name="Axtell M.J."/>
            <person name="Barker E."/>
            <person name="Barker M.S."/>
            <person name="Bennetzen J.L."/>
            <person name="Bonawitz N.D."/>
            <person name="Chapple C."/>
            <person name="Cheng C."/>
            <person name="Correa L.G."/>
            <person name="Dacre M."/>
            <person name="DeBarry J."/>
            <person name="Dreyer I."/>
            <person name="Elias M."/>
            <person name="Engstrom E.M."/>
            <person name="Estelle M."/>
            <person name="Feng L."/>
            <person name="Finet C."/>
            <person name="Floyd S.K."/>
            <person name="Frommer W.B."/>
            <person name="Fujita T."/>
            <person name="Gramzow L."/>
            <person name="Gutensohn M."/>
            <person name="Harholt J."/>
            <person name="Hattori M."/>
            <person name="Heyl A."/>
            <person name="Hirai T."/>
            <person name="Hiwatashi Y."/>
            <person name="Ishikawa M."/>
            <person name="Iwata M."/>
            <person name="Karol K.G."/>
            <person name="Koehler B."/>
            <person name="Kolukisaoglu U."/>
            <person name="Kubo M."/>
            <person name="Kurata T."/>
            <person name="Lalonde S."/>
            <person name="Li K."/>
            <person name="Li Y."/>
            <person name="Litt A."/>
            <person name="Lyons E."/>
            <person name="Manning G."/>
            <person name="Maruyama T."/>
            <person name="Michael T.P."/>
            <person name="Mikami K."/>
            <person name="Miyazaki S."/>
            <person name="Morinaga S."/>
            <person name="Murata T."/>
            <person name="Mueller-Roeber B."/>
            <person name="Nelson D.R."/>
            <person name="Obara M."/>
            <person name="Oguri Y."/>
            <person name="Olmstead R.G."/>
            <person name="Onodera N."/>
            <person name="Petersen B.L."/>
            <person name="Pils B."/>
            <person name="Prigge M."/>
            <person name="Rensing S.A."/>
            <person name="Riano-Pachon D.M."/>
            <person name="Roberts A.W."/>
            <person name="Sato Y."/>
            <person name="Scheller H.V."/>
            <person name="Schulz B."/>
            <person name="Schulz C."/>
            <person name="Shakirov E.V."/>
            <person name="Shibagaki N."/>
            <person name="Shinohara N."/>
            <person name="Shippen D.E."/>
            <person name="Soerensen I."/>
            <person name="Sotooka R."/>
            <person name="Sugimoto N."/>
            <person name="Sugita M."/>
            <person name="Sumikawa N."/>
            <person name="Tanurdzic M."/>
            <person name="Theissen G."/>
            <person name="Ulvskov P."/>
            <person name="Wakazuki S."/>
            <person name="Weng J.K."/>
            <person name="Willats W.W."/>
            <person name="Wipf D."/>
            <person name="Wolf P.G."/>
            <person name="Yang L."/>
            <person name="Zimmer A.D."/>
            <person name="Zhu Q."/>
            <person name="Mitros T."/>
            <person name="Hellsten U."/>
            <person name="Loque D."/>
            <person name="Otillar R."/>
            <person name="Salamov A."/>
            <person name="Schmutz J."/>
            <person name="Shapiro H."/>
            <person name="Lindquist E."/>
            <person name="Lucas S."/>
            <person name="Rokhsar D."/>
            <person name="Grigoriev I.V."/>
        </authorList>
    </citation>
    <scope>NUCLEOTIDE SEQUENCE [LARGE SCALE GENOMIC DNA]</scope>
</reference>
<dbReference type="AlphaFoldDB" id="D8TEX1"/>
<gene>
    <name evidence="3" type="ORF">SELMODRAFT_138235</name>
</gene>